<organism evidence="1">
    <name type="scientific">marine sediment metagenome</name>
    <dbReference type="NCBI Taxonomy" id="412755"/>
    <lineage>
        <taxon>unclassified sequences</taxon>
        <taxon>metagenomes</taxon>
        <taxon>ecological metagenomes</taxon>
    </lineage>
</organism>
<name>X1T3M0_9ZZZZ</name>
<protein>
    <submittedName>
        <fullName evidence="1">Uncharacterized protein</fullName>
    </submittedName>
</protein>
<comment type="caution">
    <text evidence="1">The sequence shown here is derived from an EMBL/GenBank/DDBJ whole genome shotgun (WGS) entry which is preliminary data.</text>
</comment>
<proteinExistence type="predicted"/>
<reference evidence="1" key="1">
    <citation type="journal article" date="2014" name="Front. Microbiol.">
        <title>High frequency of phylogenetically diverse reductive dehalogenase-homologous genes in deep subseafloor sedimentary metagenomes.</title>
        <authorList>
            <person name="Kawai M."/>
            <person name="Futagami T."/>
            <person name="Toyoda A."/>
            <person name="Takaki Y."/>
            <person name="Nishi S."/>
            <person name="Hori S."/>
            <person name="Arai W."/>
            <person name="Tsubouchi T."/>
            <person name="Morono Y."/>
            <person name="Uchiyama I."/>
            <person name="Ito T."/>
            <person name="Fujiyama A."/>
            <person name="Inagaki F."/>
            <person name="Takami H."/>
        </authorList>
    </citation>
    <scope>NUCLEOTIDE SEQUENCE</scope>
    <source>
        <strain evidence="1">Expedition CK06-06</strain>
    </source>
</reference>
<dbReference type="AlphaFoldDB" id="X1T3M0"/>
<dbReference type="EMBL" id="BARW01021149">
    <property type="protein sequence ID" value="GAI99907.1"/>
    <property type="molecule type" value="Genomic_DNA"/>
</dbReference>
<sequence length="55" mass="6457">WFSRHDDRYVDFADQKMKLSLELVLGRKDTLGTTLFNCYGVVYLSRIVPVYNLTV</sequence>
<evidence type="ECO:0000313" key="1">
    <source>
        <dbReference type="EMBL" id="GAI99907.1"/>
    </source>
</evidence>
<feature type="non-terminal residue" evidence="1">
    <location>
        <position position="1"/>
    </location>
</feature>
<accession>X1T3M0</accession>
<gene>
    <name evidence="1" type="ORF">S12H4_35582</name>
</gene>